<dbReference type="Gene3D" id="3.30.420.10">
    <property type="entry name" value="Ribonuclease H-like superfamily/Ribonuclease H"/>
    <property type="match status" value="1"/>
</dbReference>
<dbReference type="InterPro" id="IPR012337">
    <property type="entry name" value="RNaseH-like_sf"/>
</dbReference>
<keyword evidence="2" id="KW-0378">Hydrolase</keyword>
<comment type="caution">
    <text evidence="2">The sequence shown here is derived from an EMBL/GenBank/DDBJ whole genome shotgun (WGS) entry which is preliminary data.</text>
</comment>
<keyword evidence="3" id="KW-1185">Reference proteome</keyword>
<evidence type="ECO:0000313" key="2">
    <source>
        <dbReference type="EMBL" id="RZC03220.1"/>
    </source>
</evidence>
<reference evidence="2 3" key="1">
    <citation type="submission" date="2018-09" db="EMBL/GenBank/DDBJ databases">
        <title>A high-quality reference genome of wild soybean provides a powerful tool to mine soybean genomes.</title>
        <authorList>
            <person name="Xie M."/>
            <person name="Chung C.Y.L."/>
            <person name="Li M.-W."/>
            <person name="Wong F.-L."/>
            <person name="Chan T.-F."/>
            <person name="Lam H.-M."/>
        </authorList>
    </citation>
    <scope>NUCLEOTIDE SEQUENCE [LARGE SCALE GENOMIC DNA]</scope>
    <source>
        <strain evidence="3">cv. W05</strain>
        <tissue evidence="2">Hypocotyl of etiolated seedlings</tissue>
    </source>
</reference>
<keyword evidence="2" id="KW-0067">ATP-binding</keyword>
<feature type="non-terminal residue" evidence="2">
    <location>
        <position position="1"/>
    </location>
</feature>
<dbReference type="InterPro" id="IPR012340">
    <property type="entry name" value="NA-bd_OB-fold"/>
</dbReference>
<sequence length="711" mass="80347">SQGVQVDPEKVKLIQDWPTPKNISEIRNFHGLASFYRRFVRHFSTLVAPLNEIVKKNVVFELGDQKEKAFTALLEKLTNALVLALANFAKSFKLECDAFGAGIGLPRSKGGKDLIFVVFDRFSKMAHFIACKKVGDAYHVVDLFFKEVVRLHGLPRSIVKVEYVKKLHEKVKAQIEKKIEGGVSSQLFFFSIPLPLKFKKQRTPLMKKIQGLQAPMELHHVVSRASSSSESEEAKGEESSEEIYPQEEGQTLMVKEEYKETLVSIATPLGLEFIPKVKELLDEDLVRKSLNPCALLVPKIVATPPTTLRWYCSFVPSKMCYRLKHKLAEKKVARGVGSGSKLRNKVVALMDYNLPDLIGNGSGEKKSKMSPKDALDDLDISLICKRFPSITLGYAPRVDLYDGTRSCSETMNSLATENFENSFSDSLEASWVQSTLSEERPSLYASHSSLTSSTLGEEDSCPSPLPPDLTPSIYEEKLDQITREDSQMKVRMESQSNSTPSELFLDKSVSCIPGLSKRHYQQLDNYGFHTLRKLLLHFPRSYANLQNAHAKIDDGQYLIFVGKVLSSRGVKANFSFSFLEVVVGCQVAESESAPEHVTIDVQKTVYLHLKKFFRGSRFTFKAFLKNLAEKYQEGDIVCVSGKVRTMRAKDHYEMREYNIDVLEDGKDLSFFAKERPYPIYPSKGRLNPIFLRDTIARFVLQIPVSQNLIRN</sequence>
<dbReference type="GO" id="GO:0004386">
    <property type="term" value="F:helicase activity"/>
    <property type="evidence" value="ECO:0007669"/>
    <property type="project" value="UniProtKB-KW"/>
</dbReference>
<dbReference type="SUPFAM" id="SSF50249">
    <property type="entry name" value="Nucleic acid-binding proteins"/>
    <property type="match status" value="1"/>
</dbReference>
<dbReference type="InterPro" id="IPR043128">
    <property type="entry name" value="Rev_trsase/Diguanyl_cyclase"/>
</dbReference>
<dbReference type="GO" id="GO:0003676">
    <property type="term" value="F:nucleic acid binding"/>
    <property type="evidence" value="ECO:0007669"/>
    <property type="project" value="InterPro"/>
</dbReference>
<gene>
    <name evidence="2" type="ORF">D0Y65_018050</name>
</gene>
<keyword evidence="2" id="KW-0347">Helicase</keyword>
<protein>
    <submittedName>
        <fullName evidence="2">ATP-dependent DNA helicase-like RECG, chloroplastic</fullName>
    </submittedName>
</protein>
<dbReference type="InterPro" id="IPR036397">
    <property type="entry name" value="RNaseH_sf"/>
</dbReference>
<dbReference type="FunFam" id="3.30.70.270:FF:000020">
    <property type="entry name" value="Transposon Tf2-6 polyprotein-like Protein"/>
    <property type="match status" value="1"/>
</dbReference>
<dbReference type="SUPFAM" id="SSF56672">
    <property type="entry name" value="DNA/RNA polymerases"/>
    <property type="match status" value="1"/>
</dbReference>
<organism evidence="2 3">
    <name type="scientific">Glycine soja</name>
    <name type="common">Wild soybean</name>
    <dbReference type="NCBI Taxonomy" id="3848"/>
    <lineage>
        <taxon>Eukaryota</taxon>
        <taxon>Viridiplantae</taxon>
        <taxon>Streptophyta</taxon>
        <taxon>Embryophyta</taxon>
        <taxon>Tracheophyta</taxon>
        <taxon>Spermatophyta</taxon>
        <taxon>Magnoliopsida</taxon>
        <taxon>eudicotyledons</taxon>
        <taxon>Gunneridae</taxon>
        <taxon>Pentapetalae</taxon>
        <taxon>rosids</taxon>
        <taxon>fabids</taxon>
        <taxon>Fabales</taxon>
        <taxon>Fabaceae</taxon>
        <taxon>Papilionoideae</taxon>
        <taxon>50 kb inversion clade</taxon>
        <taxon>NPAAA clade</taxon>
        <taxon>indigoferoid/millettioid clade</taxon>
        <taxon>Phaseoleae</taxon>
        <taxon>Glycine</taxon>
        <taxon>Glycine subgen. Soja</taxon>
    </lineage>
</organism>
<feature type="region of interest" description="Disordered" evidence="1">
    <location>
        <begin position="223"/>
        <end position="246"/>
    </location>
</feature>
<dbReference type="PANTHER" id="PTHR35046">
    <property type="entry name" value="ZINC KNUCKLE (CCHC-TYPE) FAMILY PROTEIN"/>
    <property type="match status" value="1"/>
</dbReference>
<evidence type="ECO:0000256" key="1">
    <source>
        <dbReference type="SAM" id="MobiDB-lite"/>
    </source>
</evidence>
<proteinExistence type="predicted"/>
<dbReference type="Proteomes" id="UP000289340">
    <property type="component" value="Chromosome 7"/>
</dbReference>
<dbReference type="SUPFAM" id="SSF53098">
    <property type="entry name" value="Ribonuclease H-like"/>
    <property type="match status" value="1"/>
</dbReference>
<evidence type="ECO:0000313" key="3">
    <source>
        <dbReference type="Proteomes" id="UP000289340"/>
    </source>
</evidence>
<dbReference type="InterPro" id="IPR043502">
    <property type="entry name" value="DNA/RNA_pol_sf"/>
</dbReference>
<name>A0A445JXJ3_GLYSO</name>
<dbReference type="PANTHER" id="PTHR35046:SF9">
    <property type="entry name" value="RNA-DIRECTED DNA POLYMERASE"/>
    <property type="match status" value="1"/>
</dbReference>
<dbReference type="Gene3D" id="3.30.70.270">
    <property type="match status" value="1"/>
</dbReference>
<accession>A0A445JXJ3</accession>
<keyword evidence="2" id="KW-0547">Nucleotide-binding</keyword>
<feature type="region of interest" description="Disordered" evidence="1">
    <location>
        <begin position="447"/>
        <end position="469"/>
    </location>
</feature>
<dbReference type="EMBL" id="QZWG01000007">
    <property type="protein sequence ID" value="RZC03220.1"/>
    <property type="molecule type" value="Genomic_DNA"/>
</dbReference>
<dbReference type="AlphaFoldDB" id="A0A445JXJ3"/>